<reference evidence="3" key="1">
    <citation type="journal article" date="2011" name="Proc. Natl. Acad. Sci. U.S.A.">
        <title>Obligate biotrophy features unraveled by the genomic analysis of rust fungi.</title>
        <authorList>
            <person name="Duplessis S."/>
            <person name="Cuomo C.A."/>
            <person name="Lin Y.-C."/>
            <person name="Aerts A."/>
            <person name="Tisserant E."/>
            <person name="Veneault-Fourrey C."/>
            <person name="Joly D.L."/>
            <person name="Hacquard S."/>
            <person name="Amselem J."/>
            <person name="Cantarel B.L."/>
            <person name="Chiu R."/>
            <person name="Coutinho P.M."/>
            <person name="Feau N."/>
            <person name="Field M."/>
            <person name="Frey P."/>
            <person name="Gelhaye E."/>
            <person name="Goldberg J."/>
            <person name="Grabherr M.G."/>
            <person name="Kodira C.D."/>
            <person name="Kohler A."/>
            <person name="Kuees U."/>
            <person name="Lindquist E.A."/>
            <person name="Lucas S.M."/>
            <person name="Mago R."/>
            <person name="Mauceli E."/>
            <person name="Morin E."/>
            <person name="Murat C."/>
            <person name="Pangilinan J.L."/>
            <person name="Park R."/>
            <person name="Pearson M."/>
            <person name="Quesneville H."/>
            <person name="Rouhier N."/>
            <person name="Sakthikumar S."/>
            <person name="Salamov A.A."/>
            <person name="Schmutz J."/>
            <person name="Selles B."/>
            <person name="Shapiro H."/>
            <person name="Tanguay P."/>
            <person name="Tuskan G.A."/>
            <person name="Henrissat B."/>
            <person name="Van de Peer Y."/>
            <person name="Rouze P."/>
            <person name="Ellis J.G."/>
            <person name="Dodds P.N."/>
            <person name="Schein J.E."/>
            <person name="Zhong S."/>
            <person name="Hamelin R.C."/>
            <person name="Grigoriev I.V."/>
            <person name="Szabo L.J."/>
            <person name="Martin F."/>
        </authorList>
    </citation>
    <scope>NUCLEOTIDE SEQUENCE [LARGE SCALE GENOMIC DNA]</scope>
    <source>
        <strain evidence="3">98AG31 / pathotype 3-4-7</strain>
    </source>
</reference>
<evidence type="ECO:0000313" key="2">
    <source>
        <dbReference type="EMBL" id="EGG01744.1"/>
    </source>
</evidence>
<accession>F4S0V7</accession>
<feature type="compositionally biased region" description="Polar residues" evidence="1">
    <location>
        <begin position="1"/>
        <end position="16"/>
    </location>
</feature>
<dbReference type="OrthoDB" id="2499072at2759"/>
<dbReference type="VEuPathDB" id="FungiDB:MELLADRAFT_91920"/>
<feature type="compositionally biased region" description="Polar residues" evidence="1">
    <location>
        <begin position="472"/>
        <end position="483"/>
    </location>
</feature>
<gene>
    <name evidence="2" type="ORF">MELLADRAFT_91920</name>
</gene>
<sequence>MVSTRANRGSQSSAPPTQTTSTTTKTTTKKSKRKRTRTTKGLTTSDSEHTQDDINGNGQKEVDTRDEETEEESNRLESIAFRSRFPGFEIDKFEEKRKDWTLIALRQAIAKQNSKTSKAPQEIKSLVLSIRMEYEKRMLMAALMGGVPEIVVWNIVGKGAKKGHANPWIRFLAFCHQSLGEKLPEPGDKDGWTNRNKKSASNWKKLSKHEKDVFRDPYFFALANLPDLSNVPFADENEINEDETDLQHLEESAPTPSVHKLTDEQKSLYQPLFDKLVDIEKLQSVYGKPTPSSSVATVQKKSLAALRKAHHAQYQITYYLAAVSCGSTEGWTQVFSNNPSFANWSSKEAKVPQTLSSYIHGKSAVQTVEGSKVQQPSDERRTRLGRILNKLVECYPLVTDDVYKGGKFPKSDDPEGELKKRALPIRVVQKAGSVMSKEELEVGHRKIKDATVKSWLKDIENGNFVIERIPHSETTNSNSCQQRSSEKSTKRKQSSSNQNRSEEDDDADLNPPTNPKRSRVVIPSDDEDAEEDQNGSNQVVKSKGGANAEQGGGRQPPGSPELENRCAEMDSSFSLPNNGCGIE</sequence>
<name>F4S0V7_MELLP</name>
<evidence type="ECO:0000256" key="1">
    <source>
        <dbReference type="SAM" id="MobiDB-lite"/>
    </source>
</evidence>
<evidence type="ECO:0000313" key="3">
    <source>
        <dbReference type="Proteomes" id="UP000001072"/>
    </source>
</evidence>
<proteinExistence type="predicted"/>
<feature type="region of interest" description="Disordered" evidence="1">
    <location>
        <begin position="184"/>
        <end position="203"/>
    </location>
</feature>
<dbReference type="GeneID" id="18936066"/>
<feature type="region of interest" description="Disordered" evidence="1">
    <location>
        <begin position="1"/>
        <end position="78"/>
    </location>
</feature>
<feature type="compositionally biased region" description="Basic residues" evidence="1">
    <location>
        <begin position="27"/>
        <end position="38"/>
    </location>
</feature>
<organism evidence="3">
    <name type="scientific">Melampsora larici-populina (strain 98AG31 / pathotype 3-4-7)</name>
    <name type="common">Poplar leaf rust fungus</name>
    <dbReference type="NCBI Taxonomy" id="747676"/>
    <lineage>
        <taxon>Eukaryota</taxon>
        <taxon>Fungi</taxon>
        <taxon>Dikarya</taxon>
        <taxon>Basidiomycota</taxon>
        <taxon>Pucciniomycotina</taxon>
        <taxon>Pucciniomycetes</taxon>
        <taxon>Pucciniales</taxon>
        <taxon>Melampsoraceae</taxon>
        <taxon>Melampsora</taxon>
    </lineage>
</organism>
<dbReference type="AlphaFoldDB" id="F4S0V7"/>
<feature type="compositionally biased region" description="Low complexity" evidence="1">
    <location>
        <begin position="17"/>
        <end position="26"/>
    </location>
</feature>
<dbReference type="InParanoid" id="F4S0V7"/>
<dbReference type="KEGG" id="mlr:MELLADRAFT_91920"/>
<dbReference type="HOGENOM" id="CLU_025212_3_0_1"/>
<dbReference type="EMBL" id="GL883136">
    <property type="protein sequence ID" value="EGG01744.1"/>
    <property type="molecule type" value="Genomic_DNA"/>
</dbReference>
<feature type="compositionally biased region" description="Acidic residues" evidence="1">
    <location>
        <begin position="524"/>
        <end position="533"/>
    </location>
</feature>
<protein>
    <submittedName>
        <fullName evidence="2">Uncharacterized protein</fullName>
    </submittedName>
</protein>
<keyword evidence="3" id="KW-1185">Reference proteome</keyword>
<dbReference type="Proteomes" id="UP000001072">
    <property type="component" value="Unassembled WGS sequence"/>
</dbReference>
<feature type="region of interest" description="Disordered" evidence="1">
    <location>
        <begin position="468"/>
        <end position="583"/>
    </location>
</feature>
<dbReference type="RefSeq" id="XP_007415089.1">
    <property type="nucleotide sequence ID" value="XM_007415027.1"/>
</dbReference>